<dbReference type="Proteomes" id="UP000572984">
    <property type="component" value="Unassembled WGS sequence"/>
</dbReference>
<keyword evidence="2" id="KW-1185">Reference proteome</keyword>
<evidence type="ECO:0000313" key="2">
    <source>
        <dbReference type="Proteomes" id="UP000572984"/>
    </source>
</evidence>
<dbReference type="EMBL" id="JACDXJ010000004">
    <property type="protein sequence ID" value="MBA1159358.1"/>
    <property type="molecule type" value="Genomic_DNA"/>
</dbReference>
<gene>
    <name evidence="1" type="ORF">H0S73_25100</name>
</gene>
<reference evidence="1 2" key="1">
    <citation type="submission" date="2020-07" db="EMBL/GenBank/DDBJ databases">
        <title>Draft genome and description of Microvirga mediterraneensis Marseille-Q2068 sp. nov.</title>
        <authorList>
            <person name="Boxberger M."/>
        </authorList>
    </citation>
    <scope>NUCLEOTIDE SEQUENCE [LARGE SCALE GENOMIC DNA]</scope>
    <source>
        <strain evidence="1 2">Marseille-Q2068</strain>
    </source>
</reference>
<accession>A0A838BVH9</accession>
<dbReference type="AlphaFoldDB" id="A0A838BVH9"/>
<evidence type="ECO:0000313" key="1">
    <source>
        <dbReference type="EMBL" id="MBA1159358.1"/>
    </source>
</evidence>
<sequence>MGKTNLREAVHTWIRDDAGLSLKMVIHPVDVDALLSRLLPLLTAAETAAHARGKQEGFREGIEKAAEVAEKVEALSKVVPPLVRAIRSISPGP</sequence>
<protein>
    <submittedName>
        <fullName evidence="1">Uncharacterized protein</fullName>
    </submittedName>
</protein>
<name>A0A838BVH9_9HYPH</name>
<comment type="caution">
    <text evidence="1">The sequence shown here is derived from an EMBL/GenBank/DDBJ whole genome shotgun (WGS) entry which is preliminary data.</text>
</comment>
<dbReference type="RefSeq" id="WP_181054947.1">
    <property type="nucleotide sequence ID" value="NZ_JACDXJ010000004.1"/>
</dbReference>
<proteinExistence type="predicted"/>
<organism evidence="1 2">
    <name type="scientific">Microvirga mediterraneensis</name>
    <dbReference type="NCBI Taxonomy" id="2754695"/>
    <lineage>
        <taxon>Bacteria</taxon>
        <taxon>Pseudomonadati</taxon>
        <taxon>Pseudomonadota</taxon>
        <taxon>Alphaproteobacteria</taxon>
        <taxon>Hyphomicrobiales</taxon>
        <taxon>Methylobacteriaceae</taxon>
        <taxon>Microvirga</taxon>
    </lineage>
</organism>